<evidence type="ECO:0000256" key="2">
    <source>
        <dbReference type="ARBA" id="ARBA00007758"/>
    </source>
</evidence>
<gene>
    <name evidence="6" type="ORF">IMCC3088_2274</name>
</gene>
<dbReference type="SUPFAM" id="SSF52833">
    <property type="entry name" value="Thioredoxin-like"/>
    <property type="match status" value="1"/>
</dbReference>
<keyword evidence="4" id="KW-1015">Disulfide bond</keyword>
<dbReference type="Pfam" id="PF08534">
    <property type="entry name" value="Redoxin"/>
    <property type="match status" value="1"/>
</dbReference>
<evidence type="ECO:0000313" key="7">
    <source>
        <dbReference type="Proteomes" id="UP000005615"/>
    </source>
</evidence>
<dbReference type="GO" id="GO:0017004">
    <property type="term" value="P:cytochrome complex assembly"/>
    <property type="evidence" value="ECO:0007669"/>
    <property type="project" value="UniProtKB-KW"/>
</dbReference>
<comment type="caution">
    <text evidence="6">The sequence shown here is derived from an EMBL/GenBank/DDBJ whole genome shotgun (WGS) entry which is preliminary data.</text>
</comment>
<proteinExistence type="inferred from homology"/>
<dbReference type="PROSITE" id="PS51352">
    <property type="entry name" value="THIOREDOXIN_2"/>
    <property type="match status" value="1"/>
</dbReference>
<dbReference type="PANTHER" id="PTHR42852">
    <property type="entry name" value="THIOL:DISULFIDE INTERCHANGE PROTEIN DSBE"/>
    <property type="match status" value="1"/>
</dbReference>
<dbReference type="Proteomes" id="UP000005615">
    <property type="component" value="Unassembled WGS sequence"/>
</dbReference>
<dbReference type="InterPro" id="IPR013766">
    <property type="entry name" value="Thioredoxin_domain"/>
</dbReference>
<protein>
    <submittedName>
        <fullName evidence="6">Cytochrome c-type biogenesis protein CcmG/DsbE, thiol:disulfide oxidoreductase</fullName>
    </submittedName>
</protein>
<evidence type="ECO:0000256" key="3">
    <source>
        <dbReference type="ARBA" id="ARBA00022748"/>
    </source>
</evidence>
<accession>F3L3T2</accession>
<evidence type="ECO:0000256" key="5">
    <source>
        <dbReference type="ARBA" id="ARBA00023284"/>
    </source>
</evidence>
<dbReference type="EMBL" id="AEIG01000067">
    <property type="protein sequence ID" value="EGG28981.1"/>
    <property type="molecule type" value="Genomic_DNA"/>
</dbReference>
<dbReference type="STRING" id="2518989.IMCC3088_2274"/>
<comment type="subcellular location">
    <subcellularLocation>
        <location evidence="1">Cell inner membrane</location>
        <topology evidence="1">Single-pass membrane protein</topology>
        <orientation evidence="1">Periplasmic side</orientation>
    </subcellularLocation>
</comment>
<evidence type="ECO:0000313" key="6">
    <source>
        <dbReference type="EMBL" id="EGG28981.1"/>
    </source>
</evidence>
<dbReference type="InterPro" id="IPR017937">
    <property type="entry name" value="Thioredoxin_CS"/>
</dbReference>
<dbReference type="GO" id="GO:0015036">
    <property type="term" value="F:disulfide oxidoreductase activity"/>
    <property type="evidence" value="ECO:0007669"/>
    <property type="project" value="InterPro"/>
</dbReference>
<dbReference type="GO" id="GO:0030288">
    <property type="term" value="C:outer membrane-bounded periplasmic space"/>
    <property type="evidence" value="ECO:0007669"/>
    <property type="project" value="InterPro"/>
</dbReference>
<dbReference type="InterPro" id="IPR036249">
    <property type="entry name" value="Thioredoxin-like_sf"/>
</dbReference>
<dbReference type="RefSeq" id="WP_009576463.1">
    <property type="nucleotide sequence ID" value="NZ_AEIG01000067.1"/>
</dbReference>
<sequence length="174" mass="19328">MRRVLLFIPAAVFVGLAVLLYRGLSLDPTDLPSALIDRSLPEFRLRALGSEEYVERDDIVGRASLLNVWGTWCPTCVAEHPYLMKLAEEGVPIIGLNYKDEDSKALSWLARLGDPYSVNITDPQGDFGLDLGVYGAPETYVIDAQGVIRYRHVGEVNERTWSGALGQAYREVSK</sequence>
<dbReference type="PANTHER" id="PTHR42852:SF6">
    <property type="entry name" value="THIOL:DISULFIDE INTERCHANGE PROTEIN DSBE"/>
    <property type="match status" value="1"/>
</dbReference>
<keyword evidence="3" id="KW-0201">Cytochrome c-type biogenesis</keyword>
<comment type="similarity">
    <text evidence="2">Belongs to the thioredoxin family. DsbE subfamily.</text>
</comment>
<keyword evidence="7" id="KW-1185">Reference proteome</keyword>
<dbReference type="eggNOG" id="COG0526">
    <property type="taxonomic scope" value="Bacteria"/>
</dbReference>
<evidence type="ECO:0000256" key="4">
    <source>
        <dbReference type="ARBA" id="ARBA00023157"/>
    </source>
</evidence>
<evidence type="ECO:0000256" key="1">
    <source>
        <dbReference type="ARBA" id="ARBA00004383"/>
    </source>
</evidence>
<dbReference type="AlphaFoldDB" id="F3L3T2"/>
<dbReference type="InterPro" id="IPR050553">
    <property type="entry name" value="Thioredoxin_ResA/DsbE_sf"/>
</dbReference>
<name>F3L3T2_9GAMM</name>
<dbReference type="PROSITE" id="PS00194">
    <property type="entry name" value="THIOREDOXIN_1"/>
    <property type="match status" value="1"/>
</dbReference>
<reference evidence="6 7" key="1">
    <citation type="journal article" date="2011" name="J. Bacteriol.">
        <title>Genome sequence of strain IMCC3088, a proteorhodopsin-containing marine bacterium belonging to the OM60/NOR5 clade.</title>
        <authorList>
            <person name="Jang Y."/>
            <person name="Oh H.M."/>
            <person name="Kang I."/>
            <person name="Lee K."/>
            <person name="Yang S.J."/>
            <person name="Cho J.C."/>
        </authorList>
    </citation>
    <scope>NUCLEOTIDE SEQUENCE [LARGE SCALE GENOMIC DNA]</scope>
    <source>
        <strain evidence="6 7">IMCC3088</strain>
    </source>
</reference>
<dbReference type="NCBIfam" id="TIGR00385">
    <property type="entry name" value="dsbE"/>
    <property type="match status" value="1"/>
</dbReference>
<keyword evidence="5" id="KW-0676">Redox-active center</keyword>
<dbReference type="OrthoDB" id="9799347at2"/>
<dbReference type="Gene3D" id="3.40.30.10">
    <property type="entry name" value="Glutaredoxin"/>
    <property type="match status" value="1"/>
</dbReference>
<dbReference type="InterPro" id="IPR004799">
    <property type="entry name" value="Periplasmic_diS_OxRdtase_DsbE"/>
</dbReference>
<dbReference type="CDD" id="cd03010">
    <property type="entry name" value="TlpA_like_DsbE"/>
    <property type="match status" value="1"/>
</dbReference>
<dbReference type="GO" id="GO:0005886">
    <property type="term" value="C:plasma membrane"/>
    <property type="evidence" value="ECO:0007669"/>
    <property type="project" value="UniProtKB-SubCell"/>
</dbReference>
<organism evidence="6 7">
    <name type="scientific">Aequoribacter fuscus</name>
    <dbReference type="NCBI Taxonomy" id="2518989"/>
    <lineage>
        <taxon>Bacteria</taxon>
        <taxon>Pseudomonadati</taxon>
        <taxon>Pseudomonadota</taxon>
        <taxon>Gammaproteobacteria</taxon>
        <taxon>Cellvibrionales</taxon>
        <taxon>Halieaceae</taxon>
        <taxon>Aequoribacter</taxon>
    </lineage>
</organism>
<dbReference type="InterPro" id="IPR013740">
    <property type="entry name" value="Redoxin"/>
</dbReference>